<reference evidence="2 3" key="1">
    <citation type="journal article" date="2018" name="Front. Microbiol.">
        <title>Hydrolytic Capabilities as a Key to Environmental Success: Chitinolytic and Cellulolytic Acidobacteria From Acidic Sub-arctic Soils and Boreal Peatlands.</title>
        <authorList>
            <person name="Belova S.E."/>
            <person name="Ravin N.V."/>
            <person name="Pankratov T.A."/>
            <person name="Rakitin A.L."/>
            <person name="Ivanova A.A."/>
            <person name="Beletsky A.V."/>
            <person name="Mardanov A.V."/>
            <person name="Sinninghe Damste J.S."/>
            <person name="Dedysh S.N."/>
        </authorList>
    </citation>
    <scope>NUCLEOTIDE SEQUENCE [LARGE SCALE GENOMIC DNA]</scope>
    <source>
        <strain evidence="2 3">SBC82</strain>
    </source>
</reference>
<sequence>MRTEGVGHDFQAVGSVVERIPAADYSAFDEAAMRRVATRDSDDWPVLAIALLLKAPIWTEDRDFFGTGVATWTTNNVEIYLRGED</sequence>
<evidence type="ECO:0000313" key="2">
    <source>
        <dbReference type="EMBL" id="AXC15045.1"/>
    </source>
</evidence>
<organism evidence="2 3">
    <name type="scientific">Acidisarcina polymorpha</name>
    <dbReference type="NCBI Taxonomy" id="2211140"/>
    <lineage>
        <taxon>Bacteria</taxon>
        <taxon>Pseudomonadati</taxon>
        <taxon>Acidobacteriota</taxon>
        <taxon>Terriglobia</taxon>
        <taxon>Terriglobales</taxon>
        <taxon>Acidobacteriaceae</taxon>
        <taxon>Acidisarcina</taxon>
    </lineage>
</organism>
<feature type="domain" description="PIN" evidence="1">
    <location>
        <begin position="8"/>
        <end position="81"/>
    </location>
</feature>
<name>A0A2Z5G8R3_9BACT</name>
<evidence type="ECO:0000313" key="3">
    <source>
        <dbReference type="Proteomes" id="UP000253606"/>
    </source>
</evidence>
<dbReference type="Proteomes" id="UP000253606">
    <property type="component" value="Chromosome"/>
</dbReference>
<dbReference type="SUPFAM" id="SSF88723">
    <property type="entry name" value="PIN domain-like"/>
    <property type="match status" value="1"/>
</dbReference>
<dbReference type="KEGG" id="abas:ACPOL_5799"/>
<dbReference type="EMBL" id="CP030840">
    <property type="protein sequence ID" value="AXC15045.1"/>
    <property type="molecule type" value="Genomic_DNA"/>
</dbReference>
<dbReference type="AlphaFoldDB" id="A0A2Z5G8R3"/>
<keyword evidence="3" id="KW-1185">Reference proteome</keyword>
<dbReference type="InterPro" id="IPR029060">
    <property type="entry name" value="PIN-like_dom_sf"/>
</dbReference>
<proteinExistence type="predicted"/>
<protein>
    <recommendedName>
        <fullName evidence="1">PIN domain-containing protein</fullName>
    </recommendedName>
</protein>
<dbReference type="RefSeq" id="WP_114209692.1">
    <property type="nucleotide sequence ID" value="NZ_CP030840.1"/>
</dbReference>
<dbReference type="Pfam" id="PF10130">
    <property type="entry name" value="PIN_2"/>
    <property type="match status" value="1"/>
</dbReference>
<gene>
    <name evidence="2" type="ORF">ACPOL_5799</name>
</gene>
<dbReference type="OrthoDB" id="68993at2"/>
<dbReference type="InterPro" id="IPR002716">
    <property type="entry name" value="PIN_dom"/>
</dbReference>
<evidence type="ECO:0000259" key="1">
    <source>
        <dbReference type="Pfam" id="PF10130"/>
    </source>
</evidence>
<accession>A0A2Z5G8R3</accession>